<keyword evidence="3" id="KW-1185">Reference proteome</keyword>
<dbReference type="PANTHER" id="PTHR43798:SF33">
    <property type="entry name" value="HYDROLASE, PUTATIVE (AFU_ORTHOLOGUE AFUA_2G14860)-RELATED"/>
    <property type="match status" value="1"/>
</dbReference>
<dbReference type="KEGG" id="gry:D7I44_10585"/>
<accession>A0A387BMM9</accession>
<dbReference type="InterPro" id="IPR029058">
    <property type="entry name" value="AB_hydrolase_fold"/>
</dbReference>
<dbReference type="EMBL" id="CP032624">
    <property type="protein sequence ID" value="AYG03938.1"/>
    <property type="molecule type" value="Genomic_DNA"/>
</dbReference>
<dbReference type="InterPro" id="IPR050266">
    <property type="entry name" value="AB_hydrolase_sf"/>
</dbReference>
<dbReference type="Pfam" id="PF00561">
    <property type="entry name" value="Abhydrolase_1"/>
    <property type="match status" value="1"/>
</dbReference>
<evidence type="ECO:0000313" key="3">
    <source>
        <dbReference type="Proteomes" id="UP000275069"/>
    </source>
</evidence>
<dbReference type="AlphaFoldDB" id="A0A387BMM9"/>
<dbReference type="GO" id="GO:0016020">
    <property type="term" value="C:membrane"/>
    <property type="evidence" value="ECO:0007669"/>
    <property type="project" value="TreeGrafter"/>
</dbReference>
<organism evidence="2 3">
    <name type="scientific">Gryllotalpicola protaetiae</name>
    <dbReference type="NCBI Taxonomy" id="2419771"/>
    <lineage>
        <taxon>Bacteria</taxon>
        <taxon>Bacillati</taxon>
        <taxon>Actinomycetota</taxon>
        <taxon>Actinomycetes</taxon>
        <taxon>Micrococcales</taxon>
        <taxon>Microbacteriaceae</taxon>
        <taxon>Gryllotalpicola</taxon>
    </lineage>
</organism>
<dbReference type="Gene3D" id="3.40.50.1820">
    <property type="entry name" value="alpha/beta hydrolase"/>
    <property type="match status" value="1"/>
</dbReference>
<feature type="domain" description="AB hydrolase-1" evidence="1">
    <location>
        <begin position="32"/>
        <end position="118"/>
    </location>
</feature>
<keyword evidence="2" id="KW-0378">Hydrolase</keyword>
<dbReference type="InterPro" id="IPR000073">
    <property type="entry name" value="AB_hydrolase_1"/>
</dbReference>
<sequence length="280" mass="29793">MDQIPMPSEAERIEIDGLSIRYVRGGSPAGVPLVLLSPWPESIYAYAPSWPYLTGHFSITAIDLPGFGLSDGRADLYSPRAVGEFLQLVTDALGIWKAHAVGPDIGTAALLFAEALHPGTFTSIQVGGGAAAFPLRVTGLLKDFIDAPSLEAFAGADPAEIVSGAVRGIPGYDVPDFVVDDYVASYAGRRFVDSIAYVRRYPEELEELSGLLPDIQTPVQFLAAKNDPYLSLEDPHAVAAALPHARVVELENSHNAWEESPKAYAALIAAWALGGHAVVS</sequence>
<dbReference type="SUPFAM" id="SSF53474">
    <property type="entry name" value="alpha/beta-Hydrolases"/>
    <property type="match status" value="1"/>
</dbReference>
<protein>
    <submittedName>
        <fullName evidence="2">Alpha/beta hydrolase</fullName>
    </submittedName>
</protein>
<proteinExistence type="predicted"/>
<dbReference type="OrthoDB" id="27092at2"/>
<dbReference type="GO" id="GO:0016787">
    <property type="term" value="F:hydrolase activity"/>
    <property type="evidence" value="ECO:0007669"/>
    <property type="project" value="UniProtKB-KW"/>
</dbReference>
<evidence type="ECO:0000259" key="1">
    <source>
        <dbReference type="Pfam" id="PF00561"/>
    </source>
</evidence>
<dbReference type="PANTHER" id="PTHR43798">
    <property type="entry name" value="MONOACYLGLYCEROL LIPASE"/>
    <property type="match status" value="1"/>
</dbReference>
<gene>
    <name evidence="2" type="ORF">D7I44_10585</name>
</gene>
<dbReference type="Proteomes" id="UP000275069">
    <property type="component" value="Chromosome"/>
</dbReference>
<evidence type="ECO:0000313" key="2">
    <source>
        <dbReference type="EMBL" id="AYG03938.1"/>
    </source>
</evidence>
<reference evidence="2 3" key="1">
    <citation type="submission" date="2018-09" db="EMBL/GenBank/DDBJ databases">
        <title>Genome sequencing of strain 2DFW10M-5.</title>
        <authorList>
            <person name="Heo J."/>
            <person name="Kim S.-J."/>
            <person name="Kwon S.-W."/>
        </authorList>
    </citation>
    <scope>NUCLEOTIDE SEQUENCE [LARGE SCALE GENOMIC DNA]</scope>
    <source>
        <strain evidence="2 3">2DFW10M-5</strain>
    </source>
</reference>
<name>A0A387BMM9_9MICO</name>